<dbReference type="AlphaFoldDB" id="A0AAN6SS77"/>
<dbReference type="SUPFAM" id="SSF51735">
    <property type="entry name" value="NAD(P)-binding Rossmann-fold domains"/>
    <property type="match status" value="1"/>
</dbReference>
<comment type="similarity">
    <text evidence="2">Belongs to the NAD(P)-dependent epimerase/dehydratase family. Dihydroflavonol-4-reductase subfamily.</text>
</comment>
<sequence length="352" mass="38286">MASQRLVLITGINGYIAAHTAATFLKAGYAVRGTIRARTPNVESLVRTLDKYHDGTRLELVEVPDISADGTFDRAVEGVQAVAHLASPVSMTETDPAPMMRAAVQGTTSLFASALAESRRESRRDTLKSVVFMSTISAIFTPSKPAGHIFTEADWNDAAEEEVRRLGKSTPGYVIYQASKTAAERAFWAFGKEAGAEFGMTALCPAPVLGPSLYLPEPISSLSMRVKDIYDIFHGGAIPEFSPIRSTFVDVRDVAELVLRAVERDTKTPRARERYLLVGQSPISPQGVADVLRASFPERRDTIREGNPGETYPDMAWRFDAGKAGTLLGRDWIGFERSVVDSAKVFLGAEAV</sequence>
<evidence type="ECO:0000313" key="4">
    <source>
        <dbReference type="EMBL" id="KAK4040385.1"/>
    </source>
</evidence>
<dbReference type="EMBL" id="MU854378">
    <property type="protein sequence ID" value="KAK4040385.1"/>
    <property type="molecule type" value="Genomic_DNA"/>
</dbReference>
<dbReference type="InterPro" id="IPR001509">
    <property type="entry name" value="Epimerase_deHydtase"/>
</dbReference>
<dbReference type="Pfam" id="PF01370">
    <property type="entry name" value="Epimerase"/>
    <property type="match status" value="1"/>
</dbReference>
<dbReference type="Gene3D" id="3.40.50.720">
    <property type="entry name" value="NAD(P)-binding Rossmann-like Domain"/>
    <property type="match status" value="1"/>
</dbReference>
<feature type="domain" description="NAD-dependent epimerase/dehydratase" evidence="3">
    <location>
        <begin position="7"/>
        <end position="265"/>
    </location>
</feature>
<dbReference type="PANTHER" id="PTHR10366:SF564">
    <property type="entry name" value="STEROL-4-ALPHA-CARBOXYLATE 3-DEHYDROGENASE, DECARBOXYLATING"/>
    <property type="match status" value="1"/>
</dbReference>
<comment type="caution">
    <text evidence="4">The sequence shown here is derived from an EMBL/GenBank/DDBJ whole genome shotgun (WGS) entry which is preliminary data.</text>
</comment>
<dbReference type="PANTHER" id="PTHR10366">
    <property type="entry name" value="NAD DEPENDENT EPIMERASE/DEHYDRATASE"/>
    <property type="match status" value="1"/>
</dbReference>
<keyword evidence="5" id="KW-1185">Reference proteome</keyword>
<gene>
    <name evidence="4" type="ORF">C8A01DRAFT_46281</name>
</gene>
<protein>
    <recommendedName>
        <fullName evidence="3">NAD-dependent epimerase/dehydratase domain-containing protein</fullName>
    </recommendedName>
</protein>
<evidence type="ECO:0000256" key="2">
    <source>
        <dbReference type="ARBA" id="ARBA00023445"/>
    </source>
</evidence>
<accession>A0AAN6SS77</accession>
<evidence type="ECO:0000313" key="5">
    <source>
        <dbReference type="Proteomes" id="UP001303115"/>
    </source>
</evidence>
<keyword evidence="1" id="KW-0560">Oxidoreductase</keyword>
<dbReference type="Proteomes" id="UP001303115">
    <property type="component" value="Unassembled WGS sequence"/>
</dbReference>
<dbReference type="InterPro" id="IPR050425">
    <property type="entry name" value="NAD(P)_dehydrat-like"/>
</dbReference>
<name>A0AAN6SS77_9PEZI</name>
<reference evidence="5" key="1">
    <citation type="journal article" date="2023" name="Mol. Phylogenet. Evol.">
        <title>Genome-scale phylogeny and comparative genomics of the fungal order Sordariales.</title>
        <authorList>
            <person name="Hensen N."/>
            <person name="Bonometti L."/>
            <person name="Westerberg I."/>
            <person name="Brannstrom I.O."/>
            <person name="Guillou S."/>
            <person name="Cros-Aarteil S."/>
            <person name="Calhoun S."/>
            <person name="Haridas S."/>
            <person name="Kuo A."/>
            <person name="Mondo S."/>
            <person name="Pangilinan J."/>
            <person name="Riley R."/>
            <person name="LaButti K."/>
            <person name="Andreopoulos B."/>
            <person name="Lipzen A."/>
            <person name="Chen C."/>
            <person name="Yan M."/>
            <person name="Daum C."/>
            <person name="Ng V."/>
            <person name="Clum A."/>
            <person name="Steindorff A."/>
            <person name="Ohm R.A."/>
            <person name="Martin F."/>
            <person name="Silar P."/>
            <person name="Natvig D.O."/>
            <person name="Lalanne C."/>
            <person name="Gautier V."/>
            <person name="Ament-Velasquez S.L."/>
            <person name="Kruys A."/>
            <person name="Hutchinson M.I."/>
            <person name="Powell A.J."/>
            <person name="Barry K."/>
            <person name="Miller A.N."/>
            <person name="Grigoriev I.V."/>
            <person name="Debuchy R."/>
            <person name="Gladieux P."/>
            <person name="Hiltunen Thoren M."/>
            <person name="Johannesson H."/>
        </authorList>
    </citation>
    <scope>NUCLEOTIDE SEQUENCE [LARGE SCALE GENOMIC DNA]</scope>
    <source>
        <strain evidence="5">CBS 284.82</strain>
    </source>
</reference>
<evidence type="ECO:0000256" key="1">
    <source>
        <dbReference type="ARBA" id="ARBA00023002"/>
    </source>
</evidence>
<organism evidence="4 5">
    <name type="scientific">Parachaetomium inaequale</name>
    <dbReference type="NCBI Taxonomy" id="2588326"/>
    <lineage>
        <taxon>Eukaryota</taxon>
        <taxon>Fungi</taxon>
        <taxon>Dikarya</taxon>
        <taxon>Ascomycota</taxon>
        <taxon>Pezizomycotina</taxon>
        <taxon>Sordariomycetes</taxon>
        <taxon>Sordariomycetidae</taxon>
        <taxon>Sordariales</taxon>
        <taxon>Chaetomiaceae</taxon>
        <taxon>Parachaetomium</taxon>
    </lineage>
</organism>
<dbReference type="InterPro" id="IPR036291">
    <property type="entry name" value="NAD(P)-bd_dom_sf"/>
</dbReference>
<evidence type="ECO:0000259" key="3">
    <source>
        <dbReference type="Pfam" id="PF01370"/>
    </source>
</evidence>
<proteinExistence type="inferred from homology"/>
<dbReference type="GO" id="GO:0016616">
    <property type="term" value="F:oxidoreductase activity, acting on the CH-OH group of donors, NAD or NADP as acceptor"/>
    <property type="evidence" value="ECO:0007669"/>
    <property type="project" value="TreeGrafter"/>
</dbReference>